<feature type="domain" description="GGDEF" evidence="4">
    <location>
        <begin position="389"/>
        <end position="520"/>
    </location>
</feature>
<gene>
    <name evidence="5" type="ORF">LMG26858_01056</name>
</gene>
<sequence>MSPRSSHPGMRKRKIGLLAVLVALAVFSVAVGFSAAMYSSYQAQKAQIIRNALAANHARAEKLAEVIEVYVAALHRQARNSARQILPLLHNPQALQDELQRLGGQIDSVHAVLLADATGNIIARAPGAPDAVTGIRDLADLGLDAPGPGDWVATPGTSGATVLTVVEPLDDAAGAPLAYLALAIKLDEGSGMDRIIGDRDDIAGMSVFLVGNGGDVLYRRHADPGALDLAGVEPTRQGGAALLSNANGGTVLTGYAPLAKGNWAVVAQRPLDQVLSPLRVLLEDSLRSAIPAIVLTLLLVCGLAYAIASPLSRLTRAMRKGHSGGKDLAALNAWYAEADTLRDAVRLTLDQHRDEVGRLNTQAQTDPMTGLLNRRAMTGVLDEHAAKDAPIAVIAMDLDHFKRINDTFGHLTGDKVLIALAEVIRACLREQDRPFRVGGEEFIALLPTGSAEQASEVAERLRYAVARRIMPDSVGRVTVSIGVALWPQDGESTVDVIRRADEALYESKQSGRNRVTLWRDMAATAPPQPTDRH</sequence>
<dbReference type="InterPro" id="IPR000160">
    <property type="entry name" value="GGDEF_dom"/>
</dbReference>
<evidence type="ECO:0000259" key="4">
    <source>
        <dbReference type="PROSITE" id="PS50887"/>
    </source>
</evidence>
<dbReference type="InterPro" id="IPR050469">
    <property type="entry name" value="Diguanylate_Cyclase"/>
</dbReference>
<dbReference type="Gene3D" id="3.30.450.20">
    <property type="entry name" value="PAS domain"/>
    <property type="match status" value="1"/>
</dbReference>
<proteinExistence type="predicted"/>
<protein>
    <recommendedName>
        <fullName evidence="1">diguanylate cyclase</fullName>
        <ecNumber evidence="1">2.7.7.65</ecNumber>
    </recommendedName>
</protein>
<dbReference type="CDD" id="cd18773">
    <property type="entry name" value="PDC1_HK_sensor"/>
    <property type="match status" value="1"/>
</dbReference>
<comment type="catalytic activity">
    <reaction evidence="2">
        <text>2 GTP = 3',3'-c-di-GMP + 2 diphosphate</text>
        <dbReference type="Rhea" id="RHEA:24898"/>
        <dbReference type="ChEBI" id="CHEBI:33019"/>
        <dbReference type="ChEBI" id="CHEBI:37565"/>
        <dbReference type="ChEBI" id="CHEBI:58805"/>
        <dbReference type="EC" id="2.7.7.65"/>
    </reaction>
</comment>
<feature type="transmembrane region" description="Helical" evidence="3">
    <location>
        <begin position="289"/>
        <end position="308"/>
    </location>
</feature>
<dbReference type="PANTHER" id="PTHR45138:SF9">
    <property type="entry name" value="DIGUANYLATE CYCLASE DGCM-RELATED"/>
    <property type="match status" value="1"/>
</dbReference>
<keyword evidence="3" id="KW-0812">Transmembrane</keyword>
<keyword evidence="6" id="KW-1185">Reference proteome</keyword>
<evidence type="ECO:0000256" key="1">
    <source>
        <dbReference type="ARBA" id="ARBA00012528"/>
    </source>
</evidence>
<dbReference type="EC" id="2.7.7.65" evidence="1"/>
<dbReference type="GO" id="GO:0043709">
    <property type="term" value="P:cell adhesion involved in single-species biofilm formation"/>
    <property type="evidence" value="ECO:0007669"/>
    <property type="project" value="TreeGrafter"/>
</dbReference>
<dbReference type="Proteomes" id="UP000494117">
    <property type="component" value="Unassembled WGS sequence"/>
</dbReference>
<dbReference type="AlphaFoldDB" id="A0A6S7C8Y4"/>
<keyword evidence="3" id="KW-1133">Transmembrane helix</keyword>
<evidence type="ECO:0000313" key="5">
    <source>
        <dbReference type="EMBL" id="CAB3838182.1"/>
    </source>
</evidence>
<dbReference type="GO" id="GO:1902201">
    <property type="term" value="P:negative regulation of bacterial-type flagellum-dependent cell motility"/>
    <property type="evidence" value="ECO:0007669"/>
    <property type="project" value="TreeGrafter"/>
</dbReference>
<accession>A0A6S7C8Y4</accession>
<dbReference type="GO" id="GO:0052621">
    <property type="term" value="F:diguanylate cyclase activity"/>
    <property type="evidence" value="ECO:0007669"/>
    <property type="project" value="UniProtKB-EC"/>
</dbReference>
<keyword evidence="3" id="KW-0472">Membrane</keyword>
<dbReference type="PANTHER" id="PTHR45138">
    <property type="entry name" value="REGULATORY COMPONENTS OF SENSORY TRANSDUCTION SYSTEM"/>
    <property type="match status" value="1"/>
</dbReference>
<dbReference type="SUPFAM" id="SSF55073">
    <property type="entry name" value="Nucleotide cyclase"/>
    <property type="match status" value="1"/>
</dbReference>
<dbReference type="GO" id="GO:0005886">
    <property type="term" value="C:plasma membrane"/>
    <property type="evidence" value="ECO:0007669"/>
    <property type="project" value="TreeGrafter"/>
</dbReference>
<dbReference type="EMBL" id="CADILG010000004">
    <property type="protein sequence ID" value="CAB3838182.1"/>
    <property type="molecule type" value="Genomic_DNA"/>
</dbReference>
<name>A0A6S7C8Y4_9BURK</name>
<dbReference type="FunFam" id="3.30.70.270:FF:000001">
    <property type="entry name" value="Diguanylate cyclase domain protein"/>
    <property type="match status" value="1"/>
</dbReference>
<evidence type="ECO:0000313" key="6">
    <source>
        <dbReference type="Proteomes" id="UP000494117"/>
    </source>
</evidence>
<reference evidence="5 6" key="1">
    <citation type="submission" date="2020-04" db="EMBL/GenBank/DDBJ databases">
        <authorList>
            <person name="De Canck E."/>
        </authorList>
    </citation>
    <scope>NUCLEOTIDE SEQUENCE [LARGE SCALE GENOMIC DNA]</scope>
    <source>
        <strain evidence="5 6">LMG 26858</strain>
    </source>
</reference>
<dbReference type="Pfam" id="PF00990">
    <property type="entry name" value="GGDEF"/>
    <property type="match status" value="1"/>
</dbReference>
<dbReference type="RefSeq" id="WP_246302227.1">
    <property type="nucleotide sequence ID" value="NZ_CADILG010000004.1"/>
</dbReference>
<dbReference type="Gene3D" id="3.30.70.270">
    <property type="match status" value="1"/>
</dbReference>
<evidence type="ECO:0000256" key="3">
    <source>
        <dbReference type="SAM" id="Phobius"/>
    </source>
</evidence>
<dbReference type="NCBIfam" id="TIGR00254">
    <property type="entry name" value="GGDEF"/>
    <property type="match status" value="1"/>
</dbReference>
<organism evidence="5 6">
    <name type="scientific">Achromobacter anxifer</name>
    <dbReference type="NCBI Taxonomy" id="1287737"/>
    <lineage>
        <taxon>Bacteria</taxon>
        <taxon>Pseudomonadati</taxon>
        <taxon>Pseudomonadota</taxon>
        <taxon>Betaproteobacteria</taxon>
        <taxon>Burkholderiales</taxon>
        <taxon>Alcaligenaceae</taxon>
        <taxon>Achromobacter</taxon>
    </lineage>
</organism>
<dbReference type="CDD" id="cd01949">
    <property type="entry name" value="GGDEF"/>
    <property type="match status" value="1"/>
</dbReference>
<dbReference type="InterPro" id="IPR029787">
    <property type="entry name" value="Nucleotide_cyclase"/>
</dbReference>
<dbReference type="PROSITE" id="PS50887">
    <property type="entry name" value="GGDEF"/>
    <property type="match status" value="1"/>
</dbReference>
<dbReference type="InterPro" id="IPR043128">
    <property type="entry name" value="Rev_trsase/Diguanyl_cyclase"/>
</dbReference>
<dbReference type="SMART" id="SM00267">
    <property type="entry name" value="GGDEF"/>
    <property type="match status" value="1"/>
</dbReference>
<evidence type="ECO:0000256" key="2">
    <source>
        <dbReference type="ARBA" id="ARBA00034247"/>
    </source>
</evidence>